<comment type="caution">
    <text evidence="1">The sequence shown here is derived from an EMBL/GenBank/DDBJ whole genome shotgun (WGS) entry which is preliminary data.</text>
</comment>
<dbReference type="Proteomes" id="UP000275408">
    <property type="component" value="Unassembled WGS sequence"/>
</dbReference>
<protein>
    <submittedName>
        <fullName evidence="1">Uncharacterized protein</fullName>
    </submittedName>
</protein>
<evidence type="ECO:0000313" key="2">
    <source>
        <dbReference type="Proteomes" id="UP000275408"/>
    </source>
</evidence>
<dbReference type="AlphaFoldDB" id="A0A3M6UH49"/>
<evidence type="ECO:0000313" key="1">
    <source>
        <dbReference type="EMBL" id="RMX52993.1"/>
    </source>
</evidence>
<reference evidence="1 2" key="1">
    <citation type="journal article" date="2018" name="Sci. Rep.">
        <title>Comparative analysis of the Pocillopora damicornis genome highlights role of immune system in coral evolution.</title>
        <authorList>
            <person name="Cunning R."/>
            <person name="Bay R.A."/>
            <person name="Gillette P."/>
            <person name="Baker A.C."/>
            <person name="Traylor-Knowles N."/>
        </authorList>
    </citation>
    <scope>NUCLEOTIDE SEQUENCE [LARGE SCALE GENOMIC DNA]</scope>
    <source>
        <strain evidence="1">RSMAS</strain>
        <tissue evidence="1">Whole animal</tissue>
    </source>
</reference>
<accession>A0A3M6UH49</accession>
<name>A0A3M6UH49_POCDA</name>
<dbReference type="EMBL" id="RCHS01001537">
    <property type="protein sequence ID" value="RMX52993.1"/>
    <property type="molecule type" value="Genomic_DNA"/>
</dbReference>
<feature type="non-terminal residue" evidence="1">
    <location>
        <position position="240"/>
    </location>
</feature>
<keyword evidence="2" id="KW-1185">Reference proteome</keyword>
<organism evidence="1 2">
    <name type="scientific">Pocillopora damicornis</name>
    <name type="common">Cauliflower coral</name>
    <name type="synonym">Millepora damicornis</name>
    <dbReference type="NCBI Taxonomy" id="46731"/>
    <lineage>
        <taxon>Eukaryota</taxon>
        <taxon>Metazoa</taxon>
        <taxon>Cnidaria</taxon>
        <taxon>Anthozoa</taxon>
        <taxon>Hexacorallia</taxon>
        <taxon>Scleractinia</taxon>
        <taxon>Astrocoeniina</taxon>
        <taxon>Pocilloporidae</taxon>
        <taxon>Pocillopora</taxon>
    </lineage>
</organism>
<sequence length="240" mass="26897">MLFGTVELLTISAEEAKITEDSGLSAANRSQYHQTLLRTLTTRSAVLGLDFTAGRETSCGLESKTLNGLEGQGFVLPPNMKKVFVEIDLDSIDFQLIHTKFNPYLWHETHQEFNDDSGNVLPVGGDDIDIDIKIPLDSRNDSLNNFFIRPLSMRYHIIALDDVSDSIILEVKPINLNLMMVVYVKHGGRPTLNDFDFYTVIPDYSSCHYDALNGSLVLKCVTSPYKVMSTGDFNQTGLYY</sequence>
<gene>
    <name evidence="1" type="ORF">pdam_00020770</name>
</gene>
<proteinExistence type="predicted"/>